<dbReference type="GO" id="GO:0050355">
    <property type="term" value="F:inorganic triphosphate phosphatase activity"/>
    <property type="evidence" value="ECO:0007669"/>
    <property type="project" value="InterPro"/>
</dbReference>
<dbReference type="PANTHER" id="PTHR39569">
    <property type="entry name" value="INORGANIC TRIPHOSPHATASE"/>
    <property type="match status" value="1"/>
</dbReference>
<feature type="domain" description="CHAD" evidence="2">
    <location>
        <begin position="220"/>
        <end position="500"/>
    </location>
</feature>
<keyword evidence="3" id="KW-0269">Exonuclease</keyword>
<proteinExistence type="predicted"/>
<keyword evidence="3" id="KW-0540">Nuclease</keyword>
<dbReference type="EMBL" id="BDOQ01000006">
    <property type="protein sequence ID" value="GBG14081.1"/>
    <property type="molecule type" value="Genomic_DNA"/>
</dbReference>
<keyword evidence="3" id="KW-0378">Hydrolase</keyword>
<evidence type="ECO:0000259" key="1">
    <source>
        <dbReference type="PROSITE" id="PS51707"/>
    </source>
</evidence>
<name>A0A2R5FBL2_9PROT</name>
<dbReference type="GO" id="GO:0046872">
    <property type="term" value="F:metal ion binding"/>
    <property type="evidence" value="ECO:0007669"/>
    <property type="project" value="TreeGrafter"/>
</dbReference>
<dbReference type="Gene3D" id="2.40.320.10">
    <property type="entry name" value="Hypothetical Protein Pfu-838710-001"/>
    <property type="match status" value="1"/>
</dbReference>
<reference evidence="3 4" key="1">
    <citation type="journal article" date="2018" name="Environ. Microbiol.">
        <title>Isolation and genomic characterization of Novimethylophilus kurashikiensis gen. nov. sp. nov., a new lanthanide-dependent methylotrophic species of Methylophilaceae.</title>
        <authorList>
            <person name="Lv H."/>
            <person name="Sahin N."/>
            <person name="Tani A."/>
        </authorList>
    </citation>
    <scope>NUCLEOTIDE SEQUENCE [LARGE SCALE GENOMIC DNA]</scope>
    <source>
        <strain evidence="3 4">La2-4</strain>
    </source>
</reference>
<dbReference type="RefSeq" id="WP_109015286.1">
    <property type="nucleotide sequence ID" value="NZ_BDOQ01000006.1"/>
</dbReference>
<dbReference type="SMART" id="SM00880">
    <property type="entry name" value="CHAD"/>
    <property type="match status" value="1"/>
</dbReference>
<dbReference type="SMART" id="SM01118">
    <property type="entry name" value="CYTH"/>
    <property type="match status" value="1"/>
</dbReference>
<dbReference type="InterPro" id="IPR023577">
    <property type="entry name" value="CYTH_domain"/>
</dbReference>
<dbReference type="InterPro" id="IPR007899">
    <property type="entry name" value="CHAD_dom"/>
</dbReference>
<sequence length="506" mass="57589">MPNEVELKLRIARKDAARLRKHPAILAATVDKPVTRKLTSIYYDTPDLQLLDAEISLRVRRMSGGWFQAVKAAGSSLAGLHQRMEWEDIIASGQPDFTRILDPQLVRIFGDEALRAALAPIFRTEVQRTEWQLKFDNGDAVELALDLGHLVAGKKREPITEIELELKSGNAARLFDLALILQQDIPLSLENVSKAQRGYAHYRPQPPTVFKAKLPQLSRQEKASVAFRKIAWECITHLQGNQDVVLHGNDVEGVHQMRVSLRRLRSAFSVFRGLLGRETTDPIIEELRWITDILGAARDLDVFVTQTLPPLQERFEQHAGLVKLGEKAALLQTRAYRDVRAALNSQRYHRLLLSLAAWLENERWKTEGTLDPDVAALADATLANRHKQLRRHGKRLQEMPAEERHQTRIAAKKLRYTAEFFLSLYSGGKSHAFIHRLAQLQDRLGVLNDIAVTEQLLRRLAGSRPDKPVAEALLLFKGWNACNIEHSLAHMDEAWHRFVHHKPFWG</sequence>
<dbReference type="Gene3D" id="1.40.20.10">
    <property type="entry name" value="CHAD domain"/>
    <property type="match status" value="1"/>
</dbReference>
<evidence type="ECO:0000313" key="4">
    <source>
        <dbReference type="Proteomes" id="UP000245081"/>
    </source>
</evidence>
<dbReference type="PANTHER" id="PTHR39569:SF1">
    <property type="entry name" value="INORGANIC TRIPHOSPHATASE"/>
    <property type="match status" value="1"/>
</dbReference>
<feature type="domain" description="CYTH" evidence="1">
    <location>
        <begin position="2"/>
        <end position="205"/>
    </location>
</feature>
<organism evidence="3 4">
    <name type="scientific">Novimethylophilus kurashikiensis</name>
    <dbReference type="NCBI Taxonomy" id="1825523"/>
    <lineage>
        <taxon>Bacteria</taxon>
        <taxon>Pseudomonadati</taxon>
        <taxon>Pseudomonadota</taxon>
        <taxon>Betaproteobacteria</taxon>
        <taxon>Nitrosomonadales</taxon>
        <taxon>Methylophilaceae</taxon>
        <taxon>Novimethylophilus</taxon>
    </lineage>
</organism>
<protein>
    <submittedName>
        <fullName evidence="3">Single-stranded DNA exonuclease</fullName>
    </submittedName>
</protein>
<accession>A0A2R5FBL2</accession>
<dbReference type="OrthoDB" id="3034217at2"/>
<dbReference type="InterPro" id="IPR039013">
    <property type="entry name" value="YgiF"/>
</dbReference>
<dbReference type="Pfam" id="PF05235">
    <property type="entry name" value="CHAD"/>
    <property type="match status" value="1"/>
</dbReference>
<comment type="caution">
    <text evidence="3">The sequence shown here is derived from an EMBL/GenBank/DDBJ whole genome shotgun (WGS) entry which is preliminary data.</text>
</comment>
<dbReference type="SUPFAM" id="SSF55154">
    <property type="entry name" value="CYTH-like phosphatases"/>
    <property type="match status" value="1"/>
</dbReference>
<dbReference type="InterPro" id="IPR038186">
    <property type="entry name" value="CHAD_dom_sf"/>
</dbReference>
<evidence type="ECO:0000313" key="3">
    <source>
        <dbReference type="EMBL" id="GBG14081.1"/>
    </source>
</evidence>
<dbReference type="PROSITE" id="PS51708">
    <property type="entry name" value="CHAD"/>
    <property type="match status" value="1"/>
</dbReference>
<dbReference type="GO" id="GO:0004527">
    <property type="term" value="F:exonuclease activity"/>
    <property type="evidence" value="ECO:0007669"/>
    <property type="project" value="UniProtKB-KW"/>
</dbReference>
<dbReference type="Proteomes" id="UP000245081">
    <property type="component" value="Unassembled WGS sequence"/>
</dbReference>
<gene>
    <name evidence="3" type="ORF">NMK_1641</name>
</gene>
<dbReference type="AlphaFoldDB" id="A0A2R5FBL2"/>
<dbReference type="InterPro" id="IPR033469">
    <property type="entry name" value="CYTH-like_dom_sf"/>
</dbReference>
<dbReference type="PROSITE" id="PS51707">
    <property type="entry name" value="CYTH"/>
    <property type="match status" value="1"/>
</dbReference>
<dbReference type="CDD" id="cd07756">
    <property type="entry name" value="CYTH-like_Pase_CHAD"/>
    <property type="match status" value="1"/>
</dbReference>
<dbReference type="Pfam" id="PF01928">
    <property type="entry name" value="CYTH"/>
    <property type="match status" value="1"/>
</dbReference>
<keyword evidence="4" id="KW-1185">Reference proteome</keyword>
<evidence type="ECO:0000259" key="2">
    <source>
        <dbReference type="PROSITE" id="PS51708"/>
    </source>
</evidence>